<feature type="compositionally biased region" description="Basic and acidic residues" evidence="1">
    <location>
        <begin position="1"/>
        <end position="15"/>
    </location>
</feature>
<organism evidence="2 3">
    <name type="scientific">Punica granatum</name>
    <name type="common">Pomegranate</name>
    <dbReference type="NCBI Taxonomy" id="22663"/>
    <lineage>
        <taxon>Eukaryota</taxon>
        <taxon>Viridiplantae</taxon>
        <taxon>Streptophyta</taxon>
        <taxon>Embryophyta</taxon>
        <taxon>Tracheophyta</taxon>
        <taxon>Spermatophyta</taxon>
        <taxon>Magnoliopsida</taxon>
        <taxon>eudicotyledons</taxon>
        <taxon>Gunneridae</taxon>
        <taxon>Pentapetalae</taxon>
        <taxon>rosids</taxon>
        <taxon>malvids</taxon>
        <taxon>Myrtales</taxon>
        <taxon>Lythraceae</taxon>
        <taxon>Punica</taxon>
    </lineage>
</organism>
<reference evidence="2 3" key="1">
    <citation type="submission" date="2017-11" db="EMBL/GenBank/DDBJ databases">
        <title>De-novo sequencing of pomegranate (Punica granatum L.) genome.</title>
        <authorList>
            <person name="Akparov Z."/>
            <person name="Amiraslanov A."/>
            <person name="Hajiyeva S."/>
            <person name="Abbasov M."/>
            <person name="Kaur K."/>
            <person name="Hamwieh A."/>
            <person name="Solovyev V."/>
            <person name="Salamov A."/>
            <person name="Braich B."/>
            <person name="Kosarev P."/>
            <person name="Mahmoud A."/>
            <person name="Hajiyev E."/>
            <person name="Babayeva S."/>
            <person name="Izzatullayeva V."/>
            <person name="Mammadov A."/>
            <person name="Mammadov A."/>
            <person name="Sharifova S."/>
            <person name="Ojaghi J."/>
            <person name="Eynullazada K."/>
            <person name="Bayramov B."/>
            <person name="Abdulazimova A."/>
            <person name="Shahmuradov I."/>
        </authorList>
    </citation>
    <scope>NUCLEOTIDE SEQUENCE [LARGE SCALE GENOMIC DNA]</scope>
    <source>
        <strain evidence="3">cv. AG2017</strain>
        <tissue evidence="2">Leaf</tissue>
    </source>
</reference>
<dbReference type="Proteomes" id="UP000233551">
    <property type="component" value="Unassembled WGS sequence"/>
</dbReference>
<proteinExistence type="predicted"/>
<name>A0A2I0KC51_PUNGR</name>
<feature type="compositionally biased region" description="Polar residues" evidence="1">
    <location>
        <begin position="16"/>
        <end position="26"/>
    </location>
</feature>
<dbReference type="EMBL" id="PGOL01000689">
    <property type="protein sequence ID" value="PKI66119.1"/>
    <property type="molecule type" value="Genomic_DNA"/>
</dbReference>
<keyword evidence="3" id="KW-1185">Reference proteome</keyword>
<comment type="caution">
    <text evidence="2">The sequence shown here is derived from an EMBL/GenBank/DDBJ whole genome shotgun (WGS) entry which is preliminary data.</text>
</comment>
<evidence type="ECO:0000313" key="2">
    <source>
        <dbReference type="EMBL" id="PKI66119.1"/>
    </source>
</evidence>
<feature type="region of interest" description="Disordered" evidence="1">
    <location>
        <begin position="1"/>
        <end position="31"/>
    </location>
</feature>
<dbReference type="AlphaFoldDB" id="A0A2I0KC51"/>
<evidence type="ECO:0000313" key="3">
    <source>
        <dbReference type="Proteomes" id="UP000233551"/>
    </source>
</evidence>
<protein>
    <submittedName>
        <fullName evidence="2">Uncharacterized protein</fullName>
    </submittedName>
</protein>
<sequence>MIEGPAKKGEGESSRKTATATAPTNSRRGKEVSVNAVNLGHHALQQYLVSFTPAPSTTPTYAPPPSHYLSQLPLNRFITRPHRPHFHQPRNKSFITTLLLLLKPHSTGPQLRELLSQCNRPQPHWVNKVAYRNLGNGVLGYTTDNYWKLREKIQQMIDDKKLFFNAVRPSNVQANSLPNHESSSGPTINMISVYTIGEYETKH</sequence>
<evidence type="ECO:0000256" key="1">
    <source>
        <dbReference type="SAM" id="MobiDB-lite"/>
    </source>
</evidence>
<accession>A0A2I0KC51</accession>
<gene>
    <name evidence="2" type="ORF">CRG98_013477</name>
</gene>